<reference evidence="5" key="1">
    <citation type="submission" date="2015-05" db="EMBL/GenBank/DDBJ databases">
        <authorList>
            <consortium name="Pathogen Informatics"/>
        </authorList>
    </citation>
    <scope>NUCLEOTIDE SEQUENCE [LARGE SCALE GENOMIC DNA]</scope>
    <source>
        <strain evidence="5">L1-83</strain>
    </source>
</reference>
<dbReference type="PANTHER" id="PTHR45953:SF1">
    <property type="entry name" value="IDURONATE 2-SULFATASE"/>
    <property type="match status" value="1"/>
</dbReference>
<dbReference type="EMBL" id="CVRS01000131">
    <property type="protein sequence ID" value="CRL43410.1"/>
    <property type="molecule type" value="Genomic_DNA"/>
</dbReference>
<dbReference type="AlphaFoldDB" id="A0A0M6X0G4"/>
<name>A0A0M6X0G4_9FIRM</name>
<evidence type="ECO:0000256" key="1">
    <source>
        <dbReference type="ARBA" id="ARBA00022723"/>
    </source>
</evidence>
<gene>
    <name evidence="4" type="ORF">RIL183_10241</name>
</gene>
<dbReference type="PANTHER" id="PTHR45953">
    <property type="entry name" value="IDURONATE 2-SULFATASE"/>
    <property type="match status" value="1"/>
</dbReference>
<organism evidence="4 5">
    <name type="scientific">Roseburia inulinivorans</name>
    <dbReference type="NCBI Taxonomy" id="360807"/>
    <lineage>
        <taxon>Bacteria</taxon>
        <taxon>Bacillati</taxon>
        <taxon>Bacillota</taxon>
        <taxon>Clostridia</taxon>
        <taxon>Lachnospirales</taxon>
        <taxon>Lachnospiraceae</taxon>
        <taxon>Roseburia</taxon>
    </lineage>
</organism>
<evidence type="ECO:0000259" key="3">
    <source>
        <dbReference type="Pfam" id="PF00884"/>
    </source>
</evidence>
<proteinExistence type="predicted"/>
<protein>
    <recommendedName>
        <fullName evidence="3">Sulfatase N-terminal domain-containing protein</fullName>
    </recommendedName>
</protein>
<dbReference type="GO" id="GO:0046872">
    <property type="term" value="F:metal ion binding"/>
    <property type="evidence" value="ECO:0007669"/>
    <property type="project" value="UniProtKB-KW"/>
</dbReference>
<dbReference type="CDD" id="cd16150">
    <property type="entry name" value="sulfatase_like"/>
    <property type="match status" value="1"/>
</dbReference>
<dbReference type="Pfam" id="PF00884">
    <property type="entry name" value="Sulfatase"/>
    <property type="match status" value="1"/>
</dbReference>
<dbReference type="SUPFAM" id="SSF53649">
    <property type="entry name" value="Alkaline phosphatase-like"/>
    <property type="match status" value="1"/>
</dbReference>
<evidence type="ECO:0000313" key="4">
    <source>
        <dbReference type="EMBL" id="CRL43410.1"/>
    </source>
</evidence>
<dbReference type="Gene3D" id="3.40.720.10">
    <property type="entry name" value="Alkaline Phosphatase, subunit A"/>
    <property type="match status" value="1"/>
</dbReference>
<dbReference type="Proteomes" id="UP000049828">
    <property type="component" value="Unassembled WGS sequence"/>
</dbReference>
<dbReference type="RefSeq" id="WP_055040625.1">
    <property type="nucleotide sequence ID" value="NZ_CVRS01000131.1"/>
</dbReference>
<sequence length="535" mass="62221">MKKRPNIIIFNPDEMRYDAMSHMGNPAAETPFLDEFAGKDAVSFRNAYCQNSVCVPSRCSFFTGLYPHVHGHRTMSSLLHPGESNLFSELRENGYYVWMNDRNDLFAGQIEGWAESNADEIYYCGQVKPAPRAVNRQGERNADVYSHFNGKLGTDESGRNYTSDDEAVDAAIKKIRGWEKEQPLCMFLGLNYPHVPYQIEEPYFSAIDRSKLPERIRYEDCIGKSKMLELIHEYEQMEEYSETEWNELRAVYLAMCKKVDEQFDKLCRELKKAGMYEDSLIIFLSDHGDYTGDYSVTEKSQNSFEDCVVRVPLLIKPPVWEKTDPGISDAMTELVDFYATVMDYADIKPQRTQFGISLRPVIEDRRNENRKYVFCEGGRLPEEKHCDEFHVSGPNGPSEKFAYWPKMKAQTDDEAHAKATMIRSTEFKYVSRILGSDEFYDLRKDPQEKHNCIHEKCYETEIIKMQIALMKWMQETADVVPYELDSRFTPEMLWNKVKRMCPKGKEGEVWQKIKSGVTLGQLMMYMQTIRAEKTE</sequence>
<keyword evidence="1" id="KW-0479">Metal-binding</keyword>
<keyword evidence="5" id="KW-1185">Reference proteome</keyword>
<dbReference type="InterPro" id="IPR000917">
    <property type="entry name" value="Sulfatase_N"/>
</dbReference>
<dbReference type="InterPro" id="IPR017850">
    <property type="entry name" value="Alkaline_phosphatase_core_sf"/>
</dbReference>
<evidence type="ECO:0000256" key="2">
    <source>
        <dbReference type="ARBA" id="ARBA00022801"/>
    </source>
</evidence>
<evidence type="ECO:0000313" key="5">
    <source>
        <dbReference type="Proteomes" id="UP000049828"/>
    </source>
</evidence>
<dbReference type="GO" id="GO:0004423">
    <property type="term" value="F:iduronate-2-sulfatase activity"/>
    <property type="evidence" value="ECO:0007669"/>
    <property type="project" value="TreeGrafter"/>
</dbReference>
<dbReference type="OrthoDB" id="279611at2"/>
<dbReference type="GO" id="GO:0005737">
    <property type="term" value="C:cytoplasm"/>
    <property type="evidence" value="ECO:0007669"/>
    <property type="project" value="TreeGrafter"/>
</dbReference>
<feature type="domain" description="Sulfatase N-terminal" evidence="3">
    <location>
        <begin position="5"/>
        <end position="347"/>
    </location>
</feature>
<accession>A0A0M6X0G4</accession>
<keyword evidence="2" id="KW-0378">Hydrolase</keyword>